<sequence>MTRKRPVGNDGARARTTRGKEVLFFSPLLFLSSSSSSLFLPQSVVDGRNRPSTVDFLLYRPVAGSPRINNLADGDS</sequence>
<evidence type="ECO:0000313" key="1">
    <source>
        <dbReference type="EMBL" id="RRT46150.1"/>
    </source>
</evidence>
<protein>
    <submittedName>
        <fullName evidence="1">Uncharacterized protein</fullName>
    </submittedName>
</protein>
<gene>
    <name evidence="1" type="ORF">B296_00043443</name>
</gene>
<dbReference type="AlphaFoldDB" id="A0A426Y3E2"/>
<reference evidence="1 2" key="1">
    <citation type="journal article" date="2014" name="Agronomy (Basel)">
        <title>A Draft Genome Sequence for Ensete ventricosum, the Drought-Tolerant Tree Against Hunger.</title>
        <authorList>
            <person name="Harrison J."/>
            <person name="Moore K.A."/>
            <person name="Paszkiewicz K."/>
            <person name="Jones T."/>
            <person name="Grant M."/>
            <person name="Ambacheew D."/>
            <person name="Muzemil S."/>
            <person name="Studholme D.J."/>
        </authorList>
    </citation>
    <scope>NUCLEOTIDE SEQUENCE [LARGE SCALE GENOMIC DNA]</scope>
</reference>
<dbReference type="Proteomes" id="UP000287651">
    <property type="component" value="Unassembled WGS sequence"/>
</dbReference>
<comment type="caution">
    <text evidence="1">The sequence shown here is derived from an EMBL/GenBank/DDBJ whole genome shotgun (WGS) entry which is preliminary data.</text>
</comment>
<name>A0A426Y3E2_ENSVE</name>
<evidence type="ECO:0000313" key="2">
    <source>
        <dbReference type="Proteomes" id="UP000287651"/>
    </source>
</evidence>
<organism evidence="1 2">
    <name type="scientific">Ensete ventricosum</name>
    <name type="common">Abyssinian banana</name>
    <name type="synonym">Musa ensete</name>
    <dbReference type="NCBI Taxonomy" id="4639"/>
    <lineage>
        <taxon>Eukaryota</taxon>
        <taxon>Viridiplantae</taxon>
        <taxon>Streptophyta</taxon>
        <taxon>Embryophyta</taxon>
        <taxon>Tracheophyta</taxon>
        <taxon>Spermatophyta</taxon>
        <taxon>Magnoliopsida</taxon>
        <taxon>Liliopsida</taxon>
        <taxon>Zingiberales</taxon>
        <taxon>Musaceae</taxon>
        <taxon>Ensete</taxon>
    </lineage>
</organism>
<accession>A0A426Y3E2</accession>
<proteinExistence type="predicted"/>
<dbReference type="EMBL" id="AMZH03015385">
    <property type="protein sequence ID" value="RRT46150.1"/>
    <property type="molecule type" value="Genomic_DNA"/>
</dbReference>